<dbReference type="EMBL" id="JAYXHS010000001">
    <property type="protein sequence ID" value="MEC5384897.1"/>
    <property type="molecule type" value="Genomic_DNA"/>
</dbReference>
<dbReference type="SUPFAM" id="SSF55136">
    <property type="entry name" value="Probable bacterial effector-binding domain"/>
    <property type="match status" value="1"/>
</dbReference>
<keyword evidence="1" id="KW-0805">Transcription regulation</keyword>
<reference evidence="5 6" key="1">
    <citation type="submission" date="2024-01" db="EMBL/GenBank/DDBJ databases">
        <title>Uliginosibacterium soil sp. nov.</title>
        <authorList>
            <person name="Lv Y."/>
        </authorList>
    </citation>
    <scope>NUCLEOTIDE SEQUENCE [LARGE SCALE GENOMIC DNA]</scope>
    <source>
        <strain evidence="5 6">H3</strain>
    </source>
</reference>
<name>A0ABU6JZQ8_9RHOO</name>
<evidence type="ECO:0000256" key="3">
    <source>
        <dbReference type="ARBA" id="ARBA00023163"/>
    </source>
</evidence>
<dbReference type="Proteomes" id="UP001331561">
    <property type="component" value="Unassembled WGS sequence"/>
</dbReference>
<dbReference type="Gene3D" id="1.10.10.60">
    <property type="entry name" value="Homeodomain-like"/>
    <property type="match status" value="1"/>
</dbReference>
<accession>A0ABU6JZQ8</accession>
<evidence type="ECO:0000313" key="6">
    <source>
        <dbReference type="Proteomes" id="UP001331561"/>
    </source>
</evidence>
<proteinExistence type="predicted"/>
<dbReference type="InterPro" id="IPR050204">
    <property type="entry name" value="AraC_XylS_family_regulators"/>
</dbReference>
<dbReference type="SMART" id="SM00342">
    <property type="entry name" value="HTH_ARAC"/>
    <property type="match status" value="1"/>
</dbReference>
<comment type="caution">
    <text evidence="5">The sequence shown here is derived from an EMBL/GenBank/DDBJ whole genome shotgun (WGS) entry which is preliminary data.</text>
</comment>
<dbReference type="RefSeq" id="WP_327597863.1">
    <property type="nucleotide sequence ID" value="NZ_JAYXHS010000001.1"/>
</dbReference>
<evidence type="ECO:0000313" key="5">
    <source>
        <dbReference type="EMBL" id="MEC5384897.1"/>
    </source>
</evidence>
<keyword evidence="3" id="KW-0804">Transcription</keyword>
<feature type="domain" description="HTH araC/xylS-type" evidence="4">
    <location>
        <begin position="16"/>
        <end position="115"/>
    </location>
</feature>
<keyword evidence="6" id="KW-1185">Reference proteome</keyword>
<evidence type="ECO:0000259" key="4">
    <source>
        <dbReference type="PROSITE" id="PS01124"/>
    </source>
</evidence>
<sequence>MSINIERQLRQIRRFGTLARYIDTHLDDELTLAHLAEVASISRHRLDSGFHGYADETPMSRVWRLRLLRARQQIIAEPTRPLLEVAIDAGYGSAQAFSRAFRRLHAQMPSAFREQALATRPALRIETLPEMRTQCVPFSGQKVDMKHASDELRARAMACGMERDRRFGWAVNVEANLYAAASVHVDVEASLLHAPLGQKIAGLDEGRIAGGAYAVFRFHNDMPTPSAAVLTARIEEESGWRVKEGPWLRRCRNLQHLPSFLDRRFEIYIPVRAGRGKAAMSVQDFILER</sequence>
<dbReference type="PANTHER" id="PTHR46796">
    <property type="entry name" value="HTH-TYPE TRANSCRIPTIONAL ACTIVATOR RHAS-RELATED"/>
    <property type="match status" value="1"/>
</dbReference>
<evidence type="ECO:0000256" key="2">
    <source>
        <dbReference type="ARBA" id="ARBA00023125"/>
    </source>
</evidence>
<protein>
    <submittedName>
        <fullName evidence="5">AraC family transcriptional regulator</fullName>
    </submittedName>
</protein>
<dbReference type="Pfam" id="PF12833">
    <property type="entry name" value="HTH_18"/>
    <property type="match status" value="1"/>
</dbReference>
<evidence type="ECO:0000256" key="1">
    <source>
        <dbReference type="ARBA" id="ARBA00023015"/>
    </source>
</evidence>
<dbReference type="InterPro" id="IPR011256">
    <property type="entry name" value="Reg_factor_effector_dom_sf"/>
</dbReference>
<dbReference type="PROSITE" id="PS01124">
    <property type="entry name" value="HTH_ARAC_FAMILY_2"/>
    <property type="match status" value="1"/>
</dbReference>
<dbReference type="Gene3D" id="3.20.80.10">
    <property type="entry name" value="Regulatory factor, effector binding domain"/>
    <property type="match status" value="1"/>
</dbReference>
<gene>
    <name evidence="5" type="ORF">VVD49_04140</name>
</gene>
<dbReference type="InterPro" id="IPR009057">
    <property type="entry name" value="Homeodomain-like_sf"/>
</dbReference>
<keyword evidence="2" id="KW-0238">DNA-binding</keyword>
<organism evidence="5 6">
    <name type="scientific">Uliginosibacterium silvisoli</name>
    <dbReference type="NCBI Taxonomy" id="3114758"/>
    <lineage>
        <taxon>Bacteria</taxon>
        <taxon>Pseudomonadati</taxon>
        <taxon>Pseudomonadota</taxon>
        <taxon>Betaproteobacteria</taxon>
        <taxon>Rhodocyclales</taxon>
        <taxon>Zoogloeaceae</taxon>
        <taxon>Uliginosibacterium</taxon>
    </lineage>
</organism>
<dbReference type="InterPro" id="IPR018060">
    <property type="entry name" value="HTH_AraC"/>
</dbReference>
<dbReference type="SUPFAM" id="SSF46689">
    <property type="entry name" value="Homeodomain-like"/>
    <property type="match status" value="1"/>
</dbReference>